<keyword evidence="1" id="KW-0472">Membrane</keyword>
<feature type="transmembrane region" description="Helical" evidence="1">
    <location>
        <begin position="121"/>
        <end position="139"/>
    </location>
</feature>
<proteinExistence type="predicted"/>
<feature type="transmembrane region" description="Helical" evidence="1">
    <location>
        <begin position="168"/>
        <end position="185"/>
    </location>
</feature>
<evidence type="ECO:0000313" key="2">
    <source>
        <dbReference type="EMBL" id="MBL0741445.1"/>
    </source>
</evidence>
<gene>
    <name evidence="2" type="ORF">JI741_09450</name>
</gene>
<accession>A0ABS1KPQ1</accession>
<protein>
    <submittedName>
        <fullName evidence="2">Uncharacterized protein</fullName>
    </submittedName>
</protein>
<evidence type="ECO:0000256" key="1">
    <source>
        <dbReference type="SAM" id="Phobius"/>
    </source>
</evidence>
<feature type="transmembrane region" description="Helical" evidence="1">
    <location>
        <begin position="146"/>
        <end position="162"/>
    </location>
</feature>
<keyword evidence="3" id="KW-1185">Reference proteome</keyword>
<evidence type="ECO:0000313" key="3">
    <source>
        <dbReference type="Proteomes" id="UP000613030"/>
    </source>
</evidence>
<dbReference type="EMBL" id="JAERRB010000003">
    <property type="protein sequence ID" value="MBL0741445.1"/>
    <property type="molecule type" value="Genomic_DNA"/>
</dbReference>
<dbReference type="Proteomes" id="UP000613030">
    <property type="component" value="Unassembled WGS sequence"/>
</dbReference>
<keyword evidence="1" id="KW-1133">Transmembrane helix</keyword>
<organism evidence="2 3">
    <name type="scientific">Chryseolinea lacunae</name>
    <dbReference type="NCBI Taxonomy" id="2801331"/>
    <lineage>
        <taxon>Bacteria</taxon>
        <taxon>Pseudomonadati</taxon>
        <taxon>Bacteroidota</taxon>
        <taxon>Cytophagia</taxon>
        <taxon>Cytophagales</taxon>
        <taxon>Fulvivirgaceae</taxon>
        <taxon>Chryseolinea</taxon>
    </lineage>
</organism>
<keyword evidence="1" id="KW-0812">Transmembrane</keyword>
<feature type="transmembrane region" description="Helical" evidence="1">
    <location>
        <begin position="60"/>
        <end position="78"/>
    </location>
</feature>
<name>A0ABS1KPQ1_9BACT</name>
<sequence length="192" mass="21195">MEQEQTLTPQDSLALIRDVINKTTDNINHHSFVFMLWGWLIAGASLLRYAVEVVSGADHFFYPLPAAGVIGVVTTLFYYKRMQRTVPETYLNYFIKKLWLVLGIGFVCVVLVSVFQNIPPFTYTLIVAGIGTLATGLVMRFRPVQVGGAIFLLASVVCALVPDVDKALVHGIAIVAGYLVPGYLLKHAKPRL</sequence>
<reference evidence="2 3" key="1">
    <citation type="submission" date="2021-01" db="EMBL/GenBank/DDBJ databases">
        <title>Chryseolinea sp. Jin1 Genome sequencing and assembly.</title>
        <authorList>
            <person name="Kim I."/>
        </authorList>
    </citation>
    <scope>NUCLEOTIDE SEQUENCE [LARGE SCALE GENOMIC DNA]</scope>
    <source>
        <strain evidence="2 3">Jin1</strain>
    </source>
</reference>
<feature type="transmembrane region" description="Helical" evidence="1">
    <location>
        <begin position="98"/>
        <end position="115"/>
    </location>
</feature>
<dbReference type="RefSeq" id="WP_202008825.1">
    <property type="nucleotide sequence ID" value="NZ_JAERRB010000003.1"/>
</dbReference>
<feature type="transmembrane region" description="Helical" evidence="1">
    <location>
        <begin position="32"/>
        <end position="54"/>
    </location>
</feature>
<comment type="caution">
    <text evidence="2">The sequence shown here is derived from an EMBL/GenBank/DDBJ whole genome shotgun (WGS) entry which is preliminary data.</text>
</comment>